<reference evidence="1 2" key="1">
    <citation type="submission" date="2024-06" db="EMBL/GenBank/DDBJ databases">
        <title>Genomic Encyclopedia of Type Strains, Phase IV (KMG-IV): sequencing the most valuable type-strain genomes for metagenomic binning, comparative biology and taxonomic classification.</title>
        <authorList>
            <person name="Goeker M."/>
        </authorList>
    </citation>
    <scope>NUCLEOTIDE SEQUENCE [LARGE SCALE GENOMIC DNA]</scope>
    <source>
        <strain evidence="1 2">DSM 23649</strain>
    </source>
</reference>
<comment type="caution">
    <text evidence="1">The sequence shown here is derived from an EMBL/GenBank/DDBJ whole genome shotgun (WGS) entry which is preliminary data.</text>
</comment>
<proteinExistence type="predicted"/>
<gene>
    <name evidence="1" type="ORF">ABID23_001046</name>
</gene>
<dbReference type="Proteomes" id="UP001549086">
    <property type="component" value="Unassembled WGS sequence"/>
</dbReference>
<organism evidence="1 2">
    <name type="scientific">Bartonella silvatica</name>
    <dbReference type="NCBI Taxonomy" id="357760"/>
    <lineage>
        <taxon>Bacteria</taxon>
        <taxon>Pseudomonadati</taxon>
        <taxon>Pseudomonadota</taxon>
        <taxon>Alphaproteobacteria</taxon>
        <taxon>Hyphomicrobiales</taxon>
        <taxon>Bartonellaceae</taxon>
        <taxon>Bartonella</taxon>
    </lineage>
</organism>
<name>A0ABV2HHG1_9HYPH</name>
<protein>
    <submittedName>
        <fullName evidence="1">Uncharacterized protein</fullName>
    </submittedName>
</protein>
<accession>A0ABV2HHG1</accession>
<keyword evidence="2" id="KW-1185">Reference proteome</keyword>
<dbReference type="EMBL" id="JBEPLI010000009">
    <property type="protein sequence ID" value="MET3589955.1"/>
    <property type="molecule type" value="Genomic_DNA"/>
</dbReference>
<evidence type="ECO:0000313" key="1">
    <source>
        <dbReference type="EMBL" id="MET3589955.1"/>
    </source>
</evidence>
<sequence length="110" mass="12602">MRCAINRGNGIRLNHWKKACILEGKEICYSDLVDHLAALKQTQGWLPQIPSTQMNNFISNFLADNQNKVHGRQKVLEEWFKLKSTSLPKNYCAYKHAEETGNWPTITSGL</sequence>
<evidence type="ECO:0000313" key="2">
    <source>
        <dbReference type="Proteomes" id="UP001549086"/>
    </source>
</evidence>
<dbReference type="RefSeq" id="WP_354189915.1">
    <property type="nucleotide sequence ID" value="NZ_JBEPLI010000009.1"/>
</dbReference>